<evidence type="ECO:0000313" key="9">
    <source>
        <dbReference type="EMBL" id="ANE45584.1"/>
    </source>
</evidence>
<feature type="transmembrane region" description="Helical" evidence="7">
    <location>
        <begin position="31"/>
        <end position="58"/>
    </location>
</feature>
<dbReference type="PANTHER" id="PTHR30193">
    <property type="entry name" value="ABC TRANSPORTER PERMEASE PROTEIN"/>
    <property type="match status" value="1"/>
</dbReference>
<dbReference type="PATRIC" id="fig|1178515.4.peg.769"/>
<evidence type="ECO:0000256" key="1">
    <source>
        <dbReference type="ARBA" id="ARBA00004651"/>
    </source>
</evidence>
<dbReference type="STRING" id="1178515.SY83_03875"/>
<organism evidence="9 10">
    <name type="scientific">Paenibacillus swuensis</name>
    <dbReference type="NCBI Taxonomy" id="1178515"/>
    <lineage>
        <taxon>Bacteria</taxon>
        <taxon>Bacillati</taxon>
        <taxon>Bacillota</taxon>
        <taxon>Bacilli</taxon>
        <taxon>Bacillales</taxon>
        <taxon>Paenibacillaceae</taxon>
        <taxon>Paenibacillus</taxon>
    </lineage>
</organism>
<feature type="transmembrane region" description="Helical" evidence="7">
    <location>
        <begin position="129"/>
        <end position="150"/>
    </location>
</feature>
<keyword evidence="3" id="KW-1003">Cell membrane</keyword>
<keyword evidence="4 7" id="KW-0812">Transmembrane</keyword>
<dbReference type="InterPro" id="IPR051393">
    <property type="entry name" value="ABC_transporter_permease"/>
</dbReference>
<proteinExistence type="inferred from homology"/>
<dbReference type="SUPFAM" id="SSF161098">
    <property type="entry name" value="MetI-like"/>
    <property type="match status" value="1"/>
</dbReference>
<feature type="transmembrane region" description="Helical" evidence="7">
    <location>
        <begin position="178"/>
        <end position="202"/>
    </location>
</feature>
<dbReference type="CDD" id="cd06261">
    <property type="entry name" value="TM_PBP2"/>
    <property type="match status" value="1"/>
</dbReference>
<feature type="transmembrane region" description="Helical" evidence="7">
    <location>
        <begin position="97"/>
        <end position="117"/>
    </location>
</feature>
<sequence length="315" mass="35384">MAELTKNQAAFTKPIALSKRKMNVQAWRETLAGYVFIGPMLIFLIIFTIIPILLSLVLSFTDWSFVSPIQEINFVGLQNYKTLTQDDVFLTSAKNNLVLVLVVPVTMMISLILSIVIHKHVYFKDLFKVIYFMPYISSVVAVAIVFQVLFHPSFGPVNQMLTSIGIDNPPMWLADMDYALPSVMMIMVWIGIGFNLIIYMAALQSIPGDLYEAADIDGANGWVKFRSITLPLVSPTSFFLLITGIISSFKVFDLIAVLTQGGPAHSTSVVVYYLYTSAFESLKTGYASSIAWFLFLGVFLITLIQWYGQKKWVNY</sequence>
<gene>
    <name evidence="9" type="ORF">SY83_03875</name>
</gene>
<dbReference type="GO" id="GO:0055085">
    <property type="term" value="P:transmembrane transport"/>
    <property type="evidence" value="ECO:0007669"/>
    <property type="project" value="InterPro"/>
</dbReference>
<accession>A0A172TFA3</accession>
<dbReference type="Proteomes" id="UP000076927">
    <property type="component" value="Chromosome"/>
</dbReference>
<feature type="transmembrane region" description="Helical" evidence="7">
    <location>
        <begin position="255"/>
        <end position="275"/>
    </location>
</feature>
<comment type="similarity">
    <text evidence="7">Belongs to the binding-protein-dependent transport system permease family.</text>
</comment>
<evidence type="ECO:0000256" key="3">
    <source>
        <dbReference type="ARBA" id="ARBA00022475"/>
    </source>
</evidence>
<keyword evidence="5 7" id="KW-1133">Transmembrane helix</keyword>
<dbReference type="KEGG" id="pswu:SY83_03875"/>
<evidence type="ECO:0000256" key="5">
    <source>
        <dbReference type="ARBA" id="ARBA00022989"/>
    </source>
</evidence>
<evidence type="ECO:0000313" key="10">
    <source>
        <dbReference type="Proteomes" id="UP000076927"/>
    </source>
</evidence>
<dbReference type="OrthoDB" id="9788108at2"/>
<evidence type="ECO:0000256" key="4">
    <source>
        <dbReference type="ARBA" id="ARBA00022692"/>
    </source>
</evidence>
<dbReference type="EMBL" id="CP011388">
    <property type="protein sequence ID" value="ANE45584.1"/>
    <property type="molecule type" value="Genomic_DNA"/>
</dbReference>
<dbReference type="InterPro" id="IPR035906">
    <property type="entry name" value="MetI-like_sf"/>
</dbReference>
<dbReference type="SUPFAM" id="SSF160964">
    <property type="entry name" value="MalF N-terminal region-like"/>
    <property type="match status" value="1"/>
</dbReference>
<evidence type="ECO:0000259" key="8">
    <source>
        <dbReference type="PROSITE" id="PS50928"/>
    </source>
</evidence>
<evidence type="ECO:0000256" key="7">
    <source>
        <dbReference type="RuleBase" id="RU363032"/>
    </source>
</evidence>
<evidence type="ECO:0000256" key="6">
    <source>
        <dbReference type="ARBA" id="ARBA00023136"/>
    </source>
</evidence>
<dbReference type="PANTHER" id="PTHR30193:SF37">
    <property type="entry name" value="INNER MEMBRANE ABC TRANSPORTER PERMEASE PROTEIN YCJO"/>
    <property type="match status" value="1"/>
</dbReference>
<keyword evidence="2 7" id="KW-0813">Transport</keyword>
<keyword evidence="6 7" id="KW-0472">Membrane</keyword>
<keyword evidence="10" id="KW-1185">Reference proteome</keyword>
<comment type="subcellular location">
    <subcellularLocation>
        <location evidence="1 7">Cell membrane</location>
        <topology evidence="1 7">Multi-pass membrane protein</topology>
    </subcellularLocation>
</comment>
<feature type="domain" description="ABC transmembrane type-1" evidence="8">
    <location>
        <begin position="92"/>
        <end position="305"/>
    </location>
</feature>
<dbReference type="InterPro" id="IPR000515">
    <property type="entry name" value="MetI-like"/>
</dbReference>
<dbReference type="GO" id="GO:0005886">
    <property type="term" value="C:plasma membrane"/>
    <property type="evidence" value="ECO:0007669"/>
    <property type="project" value="UniProtKB-SubCell"/>
</dbReference>
<reference evidence="9 10" key="1">
    <citation type="submission" date="2015-01" db="EMBL/GenBank/DDBJ databases">
        <title>Paenibacillus swuensis/DY6/whole genome sequencing.</title>
        <authorList>
            <person name="Kim M.K."/>
            <person name="Srinivasan S."/>
            <person name="Lee J.-J."/>
        </authorList>
    </citation>
    <scope>NUCLEOTIDE SEQUENCE [LARGE SCALE GENOMIC DNA]</scope>
    <source>
        <strain evidence="9 10">DY6</strain>
    </source>
</reference>
<dbReference type="Gene3D" id="1.10.3720.10">
    <property type="entry name" value="MetI-like"/>
    <property type="match status" value="1"/>
</dbReference>
<evidence type="ECO:0000256" key="2">
    <source>
        <dbReference type="ARBA" id="ARBA00022448"/>
    </source>
</evidence>
<name>A0A172TFA3_9BACL</name>
<feature type="transmembrane region" description="Helical" evidence="7">
    <location>
        <begin position="287"/>
        <end position="308"/>
    </location>
</feature>
<dbReference type="Pfam" id="PF00528">
    <property type="entry name" value="BPD_transp_1"/>
    <property type="match status" value="1"/>
</dbReference>
<dbReference type="AlphaFoldDB" id="A0A172TFA3"/>
<feature type="transmembrane region" description="Helical" evidence="7">
    <location>
        <begin position="228"/>
        <end position="249"/>
    </location>
</feature>
<protein>
    <submittedName>
        <fullName evidence="9">Sugar ABC transporter permease</fullName>
    </submittedName>
</protein>
<dbReference type="PROSITE" id="PS50928">
    <property type="entry name" value="ABC_TM1"/>
    <property type="match status" value="1"/>
</dbReference>